<keyword evidence="4" id="KW-1185">Reference proteome</keyword>
<feature type="region of interest" description="Disordered" evidence="1">
    <location>
        <begin position="16"/>
        <end position="52"/>
    </location>
</feature>
<sequence length="193" mass="21317">MQSLRLQQALLRGASRCYATQGPKQTPPPKLPEPEVFADTSRPRPYSGYPPRRDLPKIKSKWPAALGALAVAGTCWGLFMTYATNQEKLSSTVFRSIMRSVKADAQIREILGDAIRPHPEWWLNGDPHVIGHISQLQGNIDVSFRVKGSKGLGTVYFTSIRKEKGVPYTVLRFKVICDDGTVVQVSDAPVPAT</sequence>
<dbReference type="AlphaFoldDB" id="A0A4Y7TZ89"/>
<dbReference type="OrthoDB" id="2100652at2759"/>
<dbReference type="PANTHER" id="PTHR28523">
    <property type="entry name" value="CYTOCHROME C OXIDASE ASSEMBLY FACTOR 1"/>
    <property type="match status" value="1"/>
</dbReference>
<dbReference type="Pfam" id="PF08695">
    <property type="entry name" value="Coa1"/>
    <property type="match status" value="1"/>
</dbReference>
<reference evidence="3 4" key="1">
    <citation type="journal article" date="2019" name="Nat. Ecol. Evol.">
        <title>Megaphylogeny resolves global patterns of mushroom evolution.</title>
        <authorList>
            <person name="Varga T."/>
            <person name="Krizsan K."/>
            <person name="Foldi C."/>
            <person name="Dima B."/>
            <person name="Sanchez-Garcia M."/>
            <person name="Sanchez-Ramirez S."/>
            <person name="Szollosi G.J."/>
            <person name="Szarkandi J.G."/>
            <person name="Papp V."/>
            <person name="Albert L."/>
            <person name="Andreopoulos W."/>
            <person name="Angelini C."/>
            <person name="Antonin V."/>
            <person name="Barry K.W."/>
            <person name="Bougher N.L."/>
            <person name="Buchanan P."/>
            <person name="Buyck B."/>
            <person name="Bense V."/>
            <person name="Catcheside P."/>
            <person name="Chovatia M."/>
            <person name="Cooper J."/>
            <person name="Damon W."/>
            <person name="Desjardin D."/>
            <person name="Finy P."/>
            <person name="Geml J."/>
            <person name="Haridas S."/>
            <person name="Hughes K."/>
            <person name="Justo A."/>
            <person name="Karasinski D."/>
            <person name="Kautmanova I."/>
            <person name="Kiss B."/>
            <person name="Kocsube S."/>
            <person name="Kotiranta H."/>
            <person name="LaButti K.M."/>
            <person name="Lechner B.E."/>
            <person name="Liimatainen K."/>
            <person name="Lipzen A."/>
            <person name="Lukacs Z."/>
            <person name="Mihaltcheva S."/>
            <person name="Morgado L.N."/>
            <person name="Niskanen T."/>
            <person name="Noordeloos M.E."/>
            <person name="Ohm R.A."/>
            <person name="Ortiz-Santana B."/>
            <person name="Ovrebo C."/>
            <person name="Racz N."/>
            <person name="Riley R."/>
            <person name="Savchenko A."/>
            <person name="Shiryaev A."/>
            <person name="Soop K."/>
            <person name="Spirin V."/>
            <person name="Szebenyi C."/>
            <person name="Tomsovsky M."/>
            <person name="Tulloss R.E."/>
            <person name="Uehling J."/>
            <person name="Grigoriev I.V."/>
            <person name="Vagvolgyi C."/>
            <person name="Papp T."/>
            <person name="Martin F.M."/>
            <person name="Miettinen O."/>
            <person name="Hibbett D.S."/>
            <person name="Nagy L.G."/>
        </authorList>
    </citation>
    <scope>NUCLEOTIDE SEQUENCE [LARGE SCALE GENOMIC DNA]</scope>
    <source>
        <strain evidence="3 4">FP101781</strain>
    </source>
</reference>
<evidence type="ECO:0000256" key="2">
    <source>
        <dbReference type="SAM" id="Phobius"/>
    </source>
</evidence>
<dbReference type="GO" id="GO:0033617">
    <property type="term" value="P:mitochondrial respiratory chain complex IV assembly"/>
    <property type="evidence" value="ECO:0007669"/>
    <property type="project" value="InterPro"/>
</dbReference>
<protein>
    <submittedName>
        <fullName evidence="3">DUF1783-domain-containing protein</fullName>
    </submittedName>
</protein>
<dbReference type="InterPro" id="IPR014807">
    <property type="entry name" value="Coa1"/>
</dbReference>
<keyword evidence="2" id="KW-0472">Membrane</keyword>
<name>A0A4Y7TZ89_COPMI</name>
<proteinExistence type="predicted"/>
<feature type="transmembrane region" description="Helical" evidence="2">
    <location>
        <begin position="62"/>
        <end position="83"/>
    </location>
</feature>
<dbReference type="Proteomes" id="UP000298030">
    <property type="component" value="Unassembled WGS sequence"/>
</dbReference>
<dbReference type="PANTHER" id="PTHR28523:SF1">
    <property type="entry name" value="CYTOCHROME C OXIDASE ASSEMBLY FACTOR 1"/>
    <property type="match status" value="1"/>
</dbReference>
<organism evidence="3 4">
    <name type="scientific">Coprinellus micaceus</name>
    <name type="common">Glistening ink-cap mushroom</name>
    <name type="synonym">Coprinus micaceus</name>
    <dbReference type="NCBI Taxonomy" id="71717"/>
    <lineage>
        <taxon>Eukaryota</taxon>
        <taxon>Fungi</taxon>
        <taxon>Dikarya</taxon>
        <taxon>Basidiomycota</taxon>
        <taxon>Agaricomycotina</taxon>
        <taxon>Agaricomycetes</taxon>
        <taxon>Agaricomycetidae</taxon>
        <taxon>Agaricales</taxon>
        <taxon>Agaricineae</taxon>
        <taxon>Psathyrellaceae</taxon>
        <taxon>Coprinellus</taxon>
    </lineage>
</organism>
<evidence type="ECO:0000313" key="4">
    <source>
        <dbReference type="Proteomes" id="UP000298030"/>
    </source>
</evidence>
<comment type="caution">
    <text evidence="3">The sequence shown here is derived from an EMBL/GenBank/DDBJ whole genome shotgun (WGS) entry which is preliminary data.</text>
</comment>
<dbReference type="GO" id="GO:0005743">
    <property type="term" value="C:mitochondrial inner membrane"/>
    <property type="evidence" value="ECO:0007669"/>
    <property type="project" value="TreeGrafter"/>
</dbReference>
<keyword evidence="2" id="KW-1133">Transmembrane helix</keyword>
<evidence type="ECO:0000313" key="3">
    <source>
        <dbReference type="EMBL" id="TEB39486.1"/>
    </source>
</evidence>
<keyword evidence="2" id="KW-0812">Transmembrane</keyword>
<dbReference type="EMBL" id="QPFP01000001">
    <property type="protein sequence ID" value="TEB39486.1"/>
    <property type="molecule type" value="Genomic_DNA"/>
</dbReference>
<evidence type="ECO:0000256" key="1">
    <source>
        <dbReference type="SAM" id="MobiDB-lite"/>
    </source>
</evidence>
<gene>
    <name evidence="3" type="ORF">FA13DRAFT_1618741</name>
</gene>
<dbReference type="InterPro" id="IPR042432">
    <property type="entry name" value="Coa1_fungi"/>
</dbReference>
<accession>A0A4Y7TZ89</accession>